<dbReference type="SMART" id="SM00450">
    <property type="entry name" value="RHOD"/>
    <property type="match status" value="1"/>
</dbReference>
<organism evidence="1 2">
    <name type="scientific">Nelumbo nucifera</name>
    <name type="common">Sacred lotus</name>
    <dbReference type="NCBI Taxonomy" id="4432"/>
    <lineage>
        <taxon>Eukaryota</taxon>
        <taxon>Viridiplantae</taxon>
        <taxon>Streptophyta</taxon>
        <taxon>Embryophyta</taxon>
        <taxon>Tracheophyta</taxon>
        <taxon>Spermatophyta</taxon>
        <taxon>Magnoliopsida</taxon>
        <taxon>Proteales</taxon>
        <taxon>Nelumbonaceae</taxon>
        <taxon>Nelumbo</taxon>
    </lineage>
</organism>
<keyword evidence="1" id="KW-1185">Reference proteome</keyword>
<sequence>MASPKSSSENVVVTVNVHAAKDLLCSGYRYLDVRTGEEFNKSHIENALNVPYMFITPQAGKVVNPEFIDQVTAVCSKDDQIVVGCNSGGRSLRACVELLNAGFKHVKNMGGGYSEWVDNGFAEGDKPAAELKTSCKFRP</sequence>
<dbReference type="FunCoup" id="A0A1U7ZGX9">
    <property type="interactions" value="212"/>
</dbReference>
<dbReference type="Gene3D" id="3.40.250.10">
    <property type="entry name" value="Rhodanese-like domain"/>
    <property type="match status" value="1"/>
</dbReference>
<dbReference type="InterPro" id="IPR036873">
    <property type="entry name" value="Rhodanese-like_dom_sf"/>
</dbReference>
<accession>A0A1U7ZGX9</accession>
<dbReference type="InterPro" id="IPR044684">
    <property type="entry name" value="STR17/STR18/HARC1-like"/>
</dbReference>
<dbReference type="AlphaFoldDB" id="A0A1U7ZGX9"/>
<dbReference type="SUPFAM" id="SSF52821">
    <property type="entry name" value="Rhodanese/Cell cycle control phosphatase"/>
    <property type="match status" value="1"/>
</dbReference>
<dbReference type="STRING" id="4432.A0A1U7ZGX9"/>
<name>A0A1U7ZGX9_NELNU</name>
<dbReference type="KEGG" id="nnu:104590034"/>
<dbReference type="GeneID" id="104590034"/>
<dbReference type="Pfam" id="PF00581">
    <property type="entry name" value="Rhodanese"/>
    <property type="match status" value="1"/>
</dbReference>
<protein>
    <submittedName>
        <fullName evidence="2">Rhodanese-like domain-containing protein 19, mitochondrial isoform X1</fullName>
    </submittedName>
</protein>
<dbReference type="PANTHER" id="PTHR44542">
    <property type="entry name" value="THIOSULFATE SULFURTRANSFERASE 18"/>
    <property type="match status" value="1"/>
</dbReference>
<dbReference type="Proteomes" id="UP000189703">
    <property type="component" value="Unplaced"/>
</dbReference>
<dbReference type="RefSeq" id="XP_010246845.1">
    <property type="nucleotide sequence ID" value="XM_010248543.2"/>
</dbReference>
<dbReference type="PANTHER" id="PTHR44542:SF14">
    <property type="entry name" value="PROTEIN HIGH ARSENIC CONTENT 1, MITOCHONDRIAL-RELATED"/>
    <property type="match status" value="1"/>
</dbReference>
<gene>
    <name evidence="2" type="primary">LOC104590034</name>
</gene>
<dbReference type="PROSITE" id="PS50206">
    <property type="entry name" value="RHODANESE_3"/>
    <property type="match status" value="1"/>
</dbReference>
<dbReference type="CDD" id="cd00158">
    <property type="entry name" value="RHOD"/>
    <property type="match status" value="1"/>
</dbReference>
<dbReference type="InterPro" id="IPR001763">
    <property type="entry name" value="Rhodanese-like_dom"/>
</dbReference>
<proteinExistence type="predicted"/>
<dbReference type="OrthoDB" id="566238at2759"/>
<evidence type="ECO:0000313" key="1">
    <source>
        <dbReference type="Proteomes" id="UP000189703"/>
    </source>
</evidence>
<dbReference type="GO" id="GO:0003824">
    <property type="term" value="F:catalytic activity"/>
    <property type="evidence" value="ECO:0007669"/>
    <property type="project" value="InterPro"/>
</dbReference>
<reference evidence="2" key="1">
    <citation type="submission" date="2025-08" db="UniProtKB">
        <authorList>
            <consortium name="RefSeq"/>
        </authorList>
    </citation>
    <scope>IDENTIFICATION</scope>
</reference>
<evidence type="ECO:0000313" key="2">
    <source>
        <dbReference type="RefSeq" id="XP_010246845.1"/>
    </source>
</evidence>
<dbReference type="OMA" id="HLVVGCN"/>
<dbReference type="eggNOG" id="KOG1530">
    <property type="taxonomic scope" value="Eukaryota"/>
</dbReference>